<evidence type="ECO:0000313" key="3">
    <source>
        <dbReference type="Proteomes" id="UP000799770"/>
    </source>
</evidence>
<dbReference type="AlphaFoldDB" id="A0A6A5YJY9"/>
<gene>
    <name evidence="2" type="ORF">BDV96DRAFT_672970</name>
</gene>
<organism evidence="2 3">
    <name type="scientific">Lophiotrema nucula</name>
    <dbReference type="NCBI Taxonomy" id="690887"/>
    <lineage>
        <taxon>Eukaryota</taxon>
        <taxon>Fungi</taxon>
        <taxon>Dikarya</taxon>
        <taxon>Ascomycota</taxon>
        <taxon>Pezizomycotina</taxon>
        <taxon>Dothideomycetes</taxon>
        <taxon>Pleosporomycetidae</taxon>
        <taxon>Pleosporales</taxon>
        <taxon>Lophiotremataceae</taxon>
        <taxon>Lophiotrema</taxon>
    </lineage>
</organism>
<keyword evidence="1" id="KW-0472">Membrane</keyword>
<proteinExistence type="predicted"/>
<feature type="transmembrane region" description="Helical" evidence="1">
    <location>
        <begin position="228"/>
        <end position="251"/>
    </location>
</feature>
<reference evidence="2" key="1">
    <citation type="journal article" date="2020" name="Stud. Mycol.">
        <title>101 Dothideomycetes genomes: a test case for predicting lifestyles and emergence of pathogens.</title>
        <authorList>
            <person name="Haridas S."/>
            <person name="Albert R."/>
            <person name="Binder M."/>
            <person name="Bloem J."/>
            <person name="Labutti K."/>
            <person name="Salamov A."/>
            <person name="Andreopoulos B."/>
            <person name="Baker S."/>
            <person name="Barry K."/>
            <person name="Bills G."/>
            <person name="Bluhm B."/>
            <person name="Cannon C."/>
            <person name="Castanera R."/>
            <person name="Culley D."/>
            <person name="Daum C."/>
            <person name="Ezra D."/>
            <person name="Gonzalez J."/>
            <person name="Henrissat B."/>
            <person name="Kuo A."/>
            <person name="Liang C."/>
            <person name="Lipzen A."/>
            <person name="Lutzoni F."/>
            <person name="Magnuson J."/>
            <person name="Mondo S."/>
            <person name="Nolan M."/>
            <person name="Ohm R."/>
            <person name="Pangilinan J."/>
            <person name="Park H.-J."/>
            <person name="Ramirez L."/>
            <person name="Alfaro M."/>
            <person name="Sun H."/>
            <person name="Tritt A."/>
            <person name="Yoshinaga Y."/>
            <person name="Zwiers L.-H."/>
            <person name="Turgeon B."/>
            <person name="Goodwin S."/>
            <person name="Spatafora J."/>
            <person name="Crous P."/>
            <person name="Grigoriev I."/>
        </authorList>
    </citation>
    <scope>NUCLEOTIDE SEQUENCE</scope>
    <source>
        <strain evidence="2">CBS 627.86</strain>
    </source>
</reference>
<keyword evidence="1" id="KW-1133">Transmembrane helix</keyword>
<keyword evidence="3" id="KW-1185">Reference proteome</keyword>
<dbReference type="Proteomes" id="UP000799770">
    <property type="component" value="Unassembled WGS sequence"/>
</dbReference>
<feature type="transmembrane region" description="Helical" evidence="1">
    <location>
        <begin position="191"/>
        <end position="216"/>
    </location>
</feature>
<evidence type="ECO:0000313" key="2">
    <source>
        <dbReference type="EMBL" id="KAF2107492.1"/>
    </source>
</evidence>
<dbReference type="OrthoDB" id="194358at2759"/>
<feature type="transmembrane region" description="Helical" evidence="1">
    <location>
        <begin position="58"/>
        <end position="79"/>
    </location>
</feature>
<name>A0A6A5YJY9_9PLEO</name>
<dbReference type="EMBL" id="ML977353">
    <property type="protein sequence ID" value="KAF2107492.1"/>
    <property type="molecule type" value="Genomic_DNA"/>
</dbReference>
<keyword evidence="1" id="KW-0812">Transmembrane</keyword>
<accession>A0A6A5YJY9</accession>
<sequence>MPKPLPSNSTSSAPSRSTFAGDEFSNNIVSDLAPLLTLFGEQITKQFLSFSMGWADSILLAVGPLGIVTIVISTIRVGGAKRLKAFVGRARESKAAAEAELLSSTSANVCELWNGQEIVRPFGVPNTKELILYADAGGKLTVLTLESAVRSGFLKEDTGRRQSKVDVTALGNEAPNIALNITGATAQPAELWMWAIFGVLVQSSALLIPALSAYYWSWPKGDNSIPSYGFPCFIAGSVGILVGIILCSYTIEASTTEHDFILDPHISASMRPVYIQLGCTVGDQRYHSHLLCREKSIGRVRTSRLNDKNNK</sequence>
<evidence type="ECO:0000256" key="1">
    <source>
        <dbReference type="SAM" id="Phobius"/>
    </source>
</evidence>
<protein>
    <submittedName>
        <fullName evidence="2">Uncharacterized protein</fullName>
    </submittedName>
</protein>